<dbReference type="Proteomes" id="UP000614216">
    <property type="component" value="Unassembled WGS sequence"/>
</dbReference>
<evidence type="ECO:0000313" key="4">
    <source>
        <dbReference type="EMBL" id="MBL6447533.1"/>
    </source>
</evidence>
<dbReference type="InterPro" id="IPR050640">
    <property type="entry name" value="Bact_2-comp_sensor_kinase"/>
</dbReference>
<feature type="transmembrane region" description="Helical" evidence="2">
    <location>
        <begin position="7"/>
        <end position="25"/>
    </location>
</feature>
<feature type="transmembrane region" description="Helical" evidence="2">
    <location>
        <begin position="37"/>
        <end position="56"/>
    </location>
</feature>
<dbReference type="EMBL" id="JAEUGD010000043">
    <property type="protein sequence ID" value="MBL6447533.1"/>
    <property type="molecule type" value="Genomic_DNA"/>
</dbReference>
<dbReference type="RefSeq" id="WP_202857065.1">
    <property type="nucleotide sequence ID" value="NZ_JAEUGD010000043.1"/>
</dbReference>
<proteinExistence type="predicted"/>
<feature type="transmembrane region" description="Helical" evidence="2">
    <location>
        <begin position="121"/>
        <end position="142"/>
    </location>
</feature>
<feature type="domain" description="Signal transduction histidine kinase internal region" evidence="3">
    <location>
        <begin position="163"/>
        <end position="239"/>
    </location>
</feature>
<dbReference type="Gene3D" id="3.30.565.10">
    <property type="entry name" value="Histidine kinase-like ATPase, C-terminal domain"/>
    <property type="match status" value="1"/>
</dbReference>
<keyword evidence="2" id="KW-0472">Membrane</keyword>
<comment type="caution">
    <text evidence="4">The sequence shown here is derived from an EMBL/GenBank/DDBJ whole genome shotgun (WGS) entry which is preliminary data.</text>
</comment>
<dbReference type="PANTHER" id="PTHR34220">
    <property type="entry name" value="SENSOR HISTIDINE KINASE YPDA"/>
    <property type="match status" value="1"/>
</dbReference>
<keyword evidence="2" id="KW-0812">Transmembrane</keyword>
<evidence type="ECO:0000259" key="3">
    <source>
        <dbReference type="Pfam" id="PF06580"/>
    </source>
</evidence>
<keyword evidence="4" id="KW-0418">Kinase</keyword>
<dbReference type="GO" id="GO:0000155">
    <property type="term" value="F:phosphorelay sensor kinase activity"/>
    <property type="evidence" value="ECO:0007669"/>
    <property type="project" value="InterPro"/>
</dbReference>
<protein>
    <submittedName>
        <fullName evidence="4">Histidine kinase</fullName>
    </submittedName>
</protein>
<feature type="transmembrane region" description="Helical" evidence="2">
    <location>
        <begin position="68"/>
        <end position="86"/>
    </location>
</feature>
<dbReference type="AlphaFoldDB" id="A0A937FZW5"/>
<organism evidence="4 5">
    <name type="scientific">Fulvivirga marina</name>
    <dbReference type="NCBI Taxonomy" id="2494733"/>
    <lineage>
        <taxon>Bacteria</taxon>
        <taxon>Pseudomonadati</taxon>
        <taxon>Bacteroidota</taxon>
        <taxon>Cytophagia</taxon>
        <taxon>Cytophagales</taxon>
        <taxon>Fulvivirgaceae</taxon>
        <taxon>Fulvivirga</taxon>
    </lineage>
</organism>
<accession>A0A937FZW5</accession>
<keyword evidence="2" id="KW-1133">Transmembrane helix</keyword>
<keyword evidence="4" id="KW-0808">Transferase</keyword>
<keyword evidence="5" id="KW-1185">Reference proteome</keyword>
<reference evidence="4" key="1">
    <citation type="submission" date="2021-01" db="EMBL/GenBank/DDBJ databases">
        <title>Fulvivirga kasyanovii gen. nov., sp nov., a novel member of the phylum Bacteroidetes isolated from seawater in a mussel farm.</title>
        <authorList>
            <person name="Zhao L.-H."/>
            <person name="Wang Z.-J."/>
        </authorList>
    </citation>
    <scope>NUCLEOTIDE SEQUENCE</scope>
    <source>
        <strain evidence="4">29W222</strain>
    </source>
</reference>
<gene>
    <name evidence="4" type="ORF">JMN32_14540</name>
</gene>
<name>A0A937FZW5_9BACT</name>
<evidence type="ECO:0000313" key="5">
    <source>
        <dbReference type="Proteomes" id="UP000614216"/>
    </source>
</evidence>
<dbReference type="PANTHER" id="PTHR34220:SF7">
    <property type="entry name" value="SENSOR HISTIDINE KINASE YPDA"/>
    <property type="match status" value="1"/>
</dbReference>
<dbReference type="Pfam" id="PF06580">
    <property type="entry name" value="His_kinase"/>
    <property type="match status" value="1"/>
</dbReference>
<dbReference type="GO" id="GO:0016020">
    <property type="term" value="C:membrane"/>
    <property type="evidence" value="ECO:0007669"/>
    <property type="project" value="InterPro"/>
</dbReference>
<feature type="coiled-coil region" evidence="1">
    <location>
        <begin position="143"/>
        <end position="170"/>
    </location>
</feature>
<evidence type="ECO:0000256" key="1">
    <source>
        <dbReference type="SAM" id="Coils"/>
    </source>
</evidence>
<dbReference type="SUPFAM" id="SSF55874">
    <property type="entry name" value="ATPase domain of HSP90 chaperone/DNA topoisomerase II/histidine kinase"/>
    <property type="match status" value="1"/>
</dbReference>
<dbReference type="InterPro" id="IPR036890">
    <property type="entry name" value="HATPase_C_sf"/>
</dbReference>
<sequence length="349" mass="41011">MVTQRTQLVALSILLWIGYFLIHYYFLSFPFDSEASIILATRVVAIHAILFYVNYHILLPKLLDKNKYVTYFLSLAILIVFTYFLFSLSNEMPFIHDAQETGRHRRFHEAPRLERAFRSRIFINNIISSLAVLFISSTYWTIRRNQQRKQREINLMNENLQTEMKFLKSQINPHFLLNAMNNIYYMATTRGEKTPDMIMKLSEMMKYVLYETNAKQVLLSREISYINDYIDFQRIKFEQQPDIRVDFSGADGDKNISPMILIPFIENAFKHSNLGDDTSFVEIRLSTSGHSLQMLVSNTISRSSTKDKTGGIGLENVKRRLEFLYPDQYELSINDDEHVFTINLKLELK</sequence>
<evidence type="ECO:0000256" key="2">
    <source>
        <dbReference type="SAM" id="Phobius"/>
    </source>
</evidence>
<dbReference type="InterPro" id="IPR010559">
    <property type="entry name" value="Sig_transdc_His_kin_internal"/>
</dbReference>
<keyword evidence="1" id="KW-0175">Coiled coil</keyword>